<dbReference type="Gene3D" id="3.40.50.150">
    <property type="entry name" value="Vaccinia Virus protein VP39"/>
    <property type="match status" value="1"/>
</dbReference>
<evidence type="ECO:0000313" key="2">
    <source>
        <dbReference type="EMBL" id="KKQ86152.1"/>
    </source>
</evidence>
<dbReference type="EMBL" id="LBVL01000001">
    <property type="protein sequence ID" value="KKQ86152.1"/>
    <property type="molecule type" value="Genomic_DNA"/>
</dbReference>
<dbReference type="AlphaFoldDB" id="A0A0G0L562"/>
<comment type="caution">
    <text evidence="2">The sequence shown here is derived from an EMBL/GenBank/DDBJ whole genome shotgun (WGS) entry which is preliminary data.</text>
</comment>
<dbReference type="Proteomes" id="UP000034081">
    <property type="component" value="Unassembled WGS sequence"/>
</dbReference>
<organism evidence="2 3">
    <name type="scientific">Candidatus Woesebacteria bacterium GW2011_GWB1_38_8</name>
    <dbReference type="NCBI Taxonomy" id="1618570"/>
    <lineage>
        <taxon>Bacteria</taxon>
        <taxon>Candidatus Woeseibacteriota</taxon>
    </lineage>
</organism>
<accession>A0A0G0L562</accession>
<keyword evidence="1" id="KW-0812">Transmembrane</keyword>
<dbReference type="STRING" id="1618570.UT08_C0001G0018"/>
<dbReference type="Pfam" id="PF13489">
    <property type="entry name" value="Methyltransf_23"/>
    <property type="match status" value="1"/>
</dbReference>
<dbReference type="SUPFAM" id="SSF53335">
    <property type="entry name" value="S-adenosyl-L-methionine-dependent methyltransferases"/>
    <property type="match status" value="1"/>
</dbReference>
<dbReference type="GO" id="GO:0008168">
    <property type="term" value="F:methyltransferase activity"/>
    <property type="evidence" value="ECO:0007669"/>
    <property type="project" value="UniProtKB-KW"/>
</dbReference>
<feature type="transmembrane region" description="Helical" evidence="1">
    <location>
        <begin position="234"/>
        <end position="252"/>
    </location>
</feature>
<evidence type="ECO:0000313" key="3">
    <source>
        <dbReference type="Proteomes" id="UP000034081"/>
    </source>
</evidence>
<proteinExistence type="predicted"/>
<reference evidence="2 3" key="1">
    <citation type="journal article" date="2015" name="Nature">
        <title>rRNA introns, odd ribosomes, and small enigmatic genomes across a large radiation of phyla.</title>
        <authorList>
            <person name="Brown C.T."/>
            <person name="Hug L.A."/>
            <person name="Thomas B.C."/>
            <person name="Sharon I."/>
            <person name="Castelle C.J."/>
            <person name="Singh A."/>
            <person name="Wilkins M.J."/>
            <person name="Williams K.H."/>
            <person name="Banfield J.F."/>
        </authorList>
    </citation>
    <scope>NUCLEOTIDE SEQUENCE [LARGE SCALE GENOMIC DNA]</scope>
</reference>
<keyword evidence="1" id="KW-0472">Membrane</keyword>
<keyword evidence="1" id="KW-1133">Transmembrane helix</keyword>
<dbReference type="PATRIC" id="fig|1618570.3.peg.18"/>
<dbReference type="InterPro" id="IPR029063">
    <property type="entry name" value="SAM-dependent_MTases_sf"/>
</dbReference>
<sequence length="269" mass="31976">MLACNLLKMNNKNPKCNLCLSEVRLIFKSKILNKYDVSYFQCKKCKHIQTEHPYWLKEAYSSAIADADTGLLSRNLTLSKISAGVIYFLFNKDSKHMDYAGGYGVFTRLMRDIGFDYYWEDLKSENVFAKNFEADKRTKFQVVTSFEFLEHVKDPLKEIKNIFNKYNNEALLFSTMLYKEPLDKDWWYFAFGAGQHVSFYQLSTLRYIANRLGLYLYSNGVNVHIMSKKPVSHIKFVLLSRFWFIFYFWVYLRMKSKTFADHLMMINRK</sequence>
<gene>
    <name evidence="2" type="ORF">UT08_C0001G0018</name>
</gene>
<dbReference type="GO" id="GO:0032259">
    <property type="term" value="P:methylation"/>
    <property type="evidence" value="ECO:0007669"/>
    <property type="project" value="UniProtKB-KW"/>
</dbReference>
<keyword evidence="2" id="KW-0808">Transferase</keyword>
<protein>
    <submittedName>
        <fullName evidence="2">Methyltransferase type 11</fullName>
    </submittedName>
</protein>
<evidence type="ECO:0000256" key="1">
    <source>
        <dbReference type="SAM" id="Phobius"/>
    </source>
</evidence>
<name>A0A0G0L562_9BACT</name>
<keyword evidence="2" id="KW-0489">Methyltransferase</keyword>